<sequence length="71" mass="8392">MPPHSFSKQRDIVIATMTLHNYIRRHPSRSDIHFRACDVDEHFIYPTGLQNRTGQNMLAQVETMLDGFRYE</sequence>
<accession>A0ABR2M4N0</accession>
<comment type="caution">
    <text evidence="1">The sequence shown here is derived from an EMBL/GenBank/DDBJ whole genome shotgun (WGS) entry which is preliminary data.</text>
</comment>
<evidence type="ECO:0000313" key="3">
    <source>
        <dbReference type="Proteomes" id="UP001412067"/>
    </source>
</evidence>
<protein>
    <submittedName>
        <fullName evidence="1">Uncharacterized protein</fullName>
    </submittedName>
</protein>
<gene>
    <name evidence="1" type="ORF">KSP40_PGU011801</name>
    <name evidence="2" type="ORF">KSP40_PGU016115</name>
</gene>
<dbReference type="EMBL" id="JBBWWR010000012">
    <property type="protein sequence ID" value="KAK8959245.1"/>
    <property type="molecule type" value="Genomic_DNA"/>
</dbReference>
<keyword evidence="3" id="KW-1185">Reference proteome</keyword>
<dbReference type="EMBL" id="JBBWWR010000012">
    <property type="protein sequence ID" value="KAK8958163.1"/>
    <property type="molecule type" value="Genomic_DNA"/>
</dbReference>
<organism evidence="1 3">
    <name type="scientific">Platanthera guangdongensis</name>
    <dbReference type="NCBI Taxonomy" id="2320717"/>
    <lineage>
        <taxon>Eukaryota</taxon>
        <taxon>Viridiplantae</taxon>
        <taxon>Streptophyta</taxon>
        <taxon>Embryophyta</taxon>
        <taxon>Tracheophyta</taxon>
        <taxon>Spermatophyta</taxon>
        <taxon>Magnoliopsida</taxon>
        <taxon>Liliopsida</taxon>
        <taxon>Asparagales</taxon>
        <taxon>Orchidaceae</taxon>
        <taxon>Orchidoideae</taxon>
        <taxon>Orchideae</taxon>
        <taxon>Orchidinae</taxon>
        <taxon>Platanthera</taxon>
    </lineage>
</organism>
<evidence type="ECO:0000313" key="1">
    <source>
        <dbReference type="EMBL" id="KAK8958163.1"/>
    </source>
</evidence>
<proteinExistence type="predicted"/>
<evidence type="ECO:0000313" key="2">
    <source>
        <dbReference type="EMBL" id="KAK8959245.1"/>
    </source>
</evidence>
<dbReference type="Proteomes" id="UP001412067">
    <property type="component" value="Unassembled WGS sequence"/>
</dbReference>
<reference evidence="1 3" key="1">
    <citation type="journal article" date="2022" name="Nat. Plants">
        <title>Genomes of leafy and leafless Platanthera orchids illuminate the evolution of mycoheterotrophy.</title>
        <authorList>
            <person name="Li M.H."/>
            <person name="Liu K.W."/>
            <person name="Li Z."/>
            <person name="Lu H.C."/>
            <person name="Ye Q.L."/>
            <person name="Zhang D."/>
            <person name="Wang J.Y."/>
            <person name="Li Y.F."/>
            <person name="Zhong Z.M."/>
            <person name="Liu X."/>
            <person name="Yu X."/>
            <person name="Liu D.K."/>
            <person name="Tu X.D."/>
            <person name="Liu B."/>
            <person name="Hao Y."/>
            <person name="Liao X.Y."/>
            <person name="Jiang Y.T."/>
            <person name="Sun W.H."/>
            <person name="Chen J."/>
            <person name="Chen Y.Q."/>
            <person name="Ai Y."/>
            <person name="Zhai J.W."/>
            <person name="Wu S.S."/>
            <person name="Zhou Z."/>
            <person name="Hsiao Y.Y."/>
            <person name="Wu W.L."/>
            <person name="Chen Y.Y."/>
            <person name="Lin Y.F."/>
            <person name="Hsu J.L."/>
            <person name="Li C.Y."/>
            <person name="Wang Z.W."/>
            <person name="Zhao X."/>
            <person name="Zhong W.Y."/>
            <person name="Ma X.K."/>
            <person name="Ma L."/>
            <person name="Huang J."/>
            <person name="Chen G.Z."/>
            <person name="Huang M.Z."/>
            <person name="Huang L."/>
            <person name="Peng D.H."/>
            <person name="Luo Y.B."/>
            <person name="Zou S.Q."/>
            <person name="Chen S.P."/>
            <person name="Lan S."/>
            <person name="Tsai W.C."/>
            <person name="Van de Peer Y."/>
            <person name="Liu Z.J."/>
        </authorList>
    </citation>
    <scope>NUCLEOTIDE SEQUENCE [LARGE SCALE GENOMIC DNA]</scope>
    <source>
        <strain evidence="1">Lor288</strain>
    </source>
</reference>
<name>A0ABR2M4N0_9ASPA</name>
<reference evidence="1" key="2">
    <citation type="submission" date="2024-02" db="EMBL/GenBank/DDBJ databases">
        <authorList>
            <person name="Li M.-H."/>
            <person name="Liu K.-W."/>
            <person name="Li Z."/>
            <person name="Lu H.-C."/>
            <person name="Ye Q.-L."/>
            <person name="Zhang D."/>
            <person name="Wang J.-Y."/>
            <person name="Li Y.-F."/>
            <person name="Zhong Z.-M."/>
            <person name="Liu X."/>
            <person name="Yu X."/>
            <person name="Liu D.-K."/>
            <person name="Tu X.-D."/>
            <person name="Liu B."/>
            <person name="Hao Y."/>
            <person name="Liao X.-Y."/>
            <person name="Jiang Y.-T."/>
            <person name="Sun W.-H."/>
            <person name="Chen J."/>
            <person name="Ai Y."/>
            <person name="Zhai J.-W."/>
            <person name="Wu S.-S."/>
            <person name="Zhou Z."/>
            <person name="Hsiao Y.-Y."/>
            <person name="Wu W.-L."/>
            <person name="Chen Y.-Y."/>
            <person name="Lin Y.-F."/>
            <person name="Hsu J.-L."/>
            <person name="Li C.-Y."/>
            <person name="Wang Z.-W."/>
            <person name="Zhao X."/>
            <person name="Zhong W.-Y."/>
            <person name="Ma X.-K."/>
            <person name="Ma L."/>
            <person name="Huang J."/>
            <person name="Chen G.-Z."/>
            <person name="Huang M.-Z."/>
            <person name="Huang L."/>
            <person name="Peng D.-H."/>
            <person name="Luo Y.-B."/>
            <person name="Zou S.-Q."/>
            <person name="Chen S.-P."/>
            <person name="Lan S."/>
            <person name="Tsai W.-C."/>
            <person name="Van De Peer Y."/>
            <person name="Liu Z.-J."/>
        </authorList>
    </citation>
    <scope>NUCLEOTIDE SEQUENCE</scope>
    <source>
        <strain evidence="1">Lor288</strain>
        <tissue evidence="1">Flower</tissue>
    </source>
</reference>